<dbReference type="PANTHER" id="PTHR46401:SF2">
    <property type="entry name" value="GLYCOSYLTRANSFERASE WBBK-RELATED"/>
    <property type="match status" value="1"/>
</dbReference>
<dbReference type="RefSeq" id="WP_377712428.1">
    <property type="nucleotide sequence ID" value="NZ_JBHTJM010000002.1"/>
</dbReference>
<evidence type="ECO:0000256" key="1">
    <source>
        <dbReference type="ARBA" id="ARBA00022679"/>
    </source>
</evidence>
<dbReference type="Gene3D" id="3.40.50.2000">
    <property type="entry name" value="Glycogen Phosphorylase B"/>
    <property type="match status" value="1"/>
</dbReference>
<dbReference type="GO" id="GO:0016757">
    <property type="term" value="F:glycosyltransferase activity"/>
    <property type="evidence" value="ECO:0007669"/>
    <property type="project" value="UniProtKB-KW"/>
</dbReference>
<dbReference type="InterPro" id="IPR001296">
    <property type="entry name" value="Glyco_trans_1"/>
</dbReference>
<dbReference type="PANTHER" id="PTHR46401">
    <property type="entry name" value="GLYCOSYLTRANSFERASE WBBK-RELATED"/>
    <property type="match status" value="1"/>
</dbReference>
<organism evidence="3 4">
    <name type="scientific">Pseudofulvibacter geojedonensis</name>
    <dbReference type="NCBI Taxonomy" id="1123758"/>
    <lineage>
        <taxon>Bacteria</taxon>
        <taxon>Pseudomonadati</taxon>
        <taxon>Bacteroidota</taxon>
        <taxon>Flavobacteriia</taxon>
        <taxon>Flavobacteriales</taxon>
        <taxon>Flavobacteriaceae</taxon>
        <taxon>Pseudofulvibacter</taxon>
    </lineage>
</organism>
<reference evidence="4" key="1">
    <citation type="journal article" date="2019" name="Int. J. Syst. Evol. Microbiol.">
        <title>The Global Catalogue of Microorganisms (GCM) 10K type strain sequencing project: providing services to taxonomists for standard genome sequencing and annotation.</title>
        <authorList>
            <consortium name="The Broad Institute Genomics Platform"/>
            <consortium name="The Broad Institute Genome Sequencing Center for Infectious Disease"/>
            <person name="Wu L."/>
            <person name="Ma J."/>
        </authorList>
    </citation>
    <scope>NUCLEOTIDE SEQUENCE [LARGE SCALE GENOMIC DNA]</scope>
    <source>
        <strain evidence="4">CCUG 62114</strain>
    </source>
</reference>
<comment type="caution">
    <text evidence="3">The sequence shown here is derived from an EMBL/GenBank/DDBJ whole genome shotgun (WGS) entry which is preliminary data.</text>
</comment>
<name>A0ABW3HYF6_9FLAO</name>
<dbReference type="CDD" id="cd03801">
    <property type="entry name" value="GT4_PimA-like"/>
    <property type="match status" value="1"/>
</dbReference>
<proteinExistence type="predicted"/>
<gene>
    <name evidence="3" type="ORF">ACFQ1O_01115</name>
</gene>
<keyword evidence="3" id="KW-0328">Glycosyltransferase</keyword>
<evidence type="ECO:0000313" key="4">
    <source>
        <dbReference type="Proteomes" id="UP001596997"/>
    </source>
</evidence>
<dbReference type="Proteomes" id="UP001596997">
    <property type="component" value="Unassembled WGS sequence"/>
</dbReference>
<dbReference type="SUPFAM" id="SSF53756">
    <property type="entry name" value="UDP-Glycosyltransferase/glycogen phosphorylase"/>
    <property type="match status" value="1"/>
</dbReference>
<protein>
    <submittedName>
        <fullName evidence="3">Glycosyltransferase family 4 protein</fullName>
        <ecNumber evidence="3">2.4.-.-</ecNumber>
    </submittedName>
</protein>
<dbReference type="EC" id="2.4.-.-" evidence="3"/>
<keyword evidence="4" id="KW-1185">Reference proteome</keyword>
<evidence type="ECO:0000313" key="3">
    <source>
        <dbReference type="EMBL" id="MFD0962598.1"/>
    </source>
</evidence>
<dbReference type="Pfam" id="PF00534">
    <property type="entry name" value="Glycos_transf_1"/>
    <property type="match status" value="1"/>
</dbReference>
<dbReference type="EMBL" id="JBHTJM010000002">
    <property type="protein sequence ID" value="MFD0962598.1"/>
    <property type="molecule type" value="Genomic_DNA"/>
</dbReference>
<sequence>MKFLVVTLAPTLKNEGKYSSYAPYVYEMNLWSKHINELGVVSPVKYDKELLLSNFDKEPTIFSTPSLFFNSLKGVATSLVNLPLIIYKIYVGMKWADHIHLRCPANISLLACIVQILFPNKPKTAKYAGNWDPNAKQPLSYKIQRWILSNTFLTKNIKVLIYGEWPKQSKNIKPFFTATYLASEISPLKIKSFDGKINFIFVGGLTPGKQPLVSVKVIQQLFKRGYDVVLNIYGDGAEKGKIVNYIQENDLDEIIKLHGNVNKEVIKEAFQQSHFLVFISKSEGWPKVVAEAMCSGCLPISTPVSCVPYMLGEGERGSIVSSNVNEIEQEVIAYLSNHMLYKKKLQQAYKWSSQFTLDKFETEIKKLLVE</sequence>
<keyword evidence="1 3" id="KW-0808">Transferase</keyword>
<evidence type="ECO:0000259" key="2">
    <source>
        <dbReference type="Pfam" id="PF00534"/>
    </source>
</evidence>
<accession>A0ABW3HYF6</accession>
<feature type="domain" description="Glycosyl transferase family 1" evidence="2">
    <location>
        <begin position="190"/>
        <end position="350"/>
    </location>
</feature>